<keyword evidence="5" id="KW-1185">Reference proteome</keyword>
<dbReference type="Pfam" id="PF00026">
    <property type="entry name" value="Asp"/>
    <property type="match status" value="1"/>
</dbReference>
<evidence type="ECO:0000256" key="1">
    <source>
        <dbReference type="SAM" id="MobiDB-lite"/>
    </source>
</evidence>
<dbReference type="EMBL" id="JASNQZ010000017">
    <property type="protein sequence ID" value="KAL0945557.1"/>
    <property type="molecule type" value="Genomic_DNA"/>
</dbReference>
<accession>A0ABR3IQI1</accession>
<dbReference type="SUPFAM" id="SSF50630">
    <property type="entry name" value="Acid proteases"/>
    <property type="match status" value="1"/>
</dbReference>
<organism evidence="4 5">
    <name type="scientific">Hohenbuehelia grisea</name>
    <dbReference type="NCBI Taxonomy" id="104357"/>
    <lineage>
        <taxon>Eukaryota</taxon>
        <taxon>Fungi</taxon>
        <taxon>Dikarya</taxon>
        <taxon>Basidiomycota</taxon>
        <taxon>Agaricomycotina</taxon>
        <taxon>Agaricomycetes</taxon>
        <taxon>Agaricomycetidae</taxon>
        <taxon>Agaricales</taxon>
        <taxon>Pleurotineae</taxon>
        <taxon>Pleurotaceae</taxon>
        <taxon>Hohenbuehelia</taxon>
    </lineage>
</organism>
<name>A0ABR3IQI1_9AGAR</name>
<comment type="caution">
    <text evidence="4">The sequence shown here is derived from an EMBL/GenBank/DDBJ whole genome shotgun (WGS) entry which is preliminary data.</text>
</comment>
<dbReference type="Proteomes" id="UP001556367">
    <property type="component" value="Unassembled WGS sequence"/>
</dbReference>
<feature type="transmembrane region" description="Helical" evidence="2">
    <location>
        <begin position="158"/>
        <end position="180"/>
    </location>
</feature>
<feature type="transmembrane region" description="Helical" evidence="2">
    <location>
        <begin position="241"/>
        <end position="263"/>
    </location>
</feature>
<dbReference type="InterPro" id="IPR033121">
    <property type="entry name" value="PEPTIDASE_A1"/>
</dbReference>
<keyword evidence="2" id="KW-0472">Membrane</keyword>
<keyword evidence="2" id="KW-0812">Transmembrane</keyword>
<keyword evidence="2" id="KW-1133">Transmembrane helix</keyword>
<protein>
    <recommendedName>
        <fullName evidence="3">Peptidase A1 domain-containing protein</fullName>
    </recommendedName>
</protein>
<sequence length="438" mass="46687">MSLNPPFGESSDGGLLNWVVPDDNAVQGKLSTKDKVATDSSVNADWAVVLDKFSFTGASSPVISDNNLKAIIDPFFPGIFLPQSMARAIYAVIPSSSSQPSANAETNTWVVPCDTKMQLTVTIGEVTVTLTENALIRSNGTSCISALEEWKDASASEYLFGATFISAVYLIYPISLLPIFPSSCQPTAFGVRNTGIVLIHAYPTRRPSPPISIFTVSGADTGSIGFGLRSRPSSSKLSGGAIAGIVIGSVATIAVAALVVVLLMRMFRKRRNVDDDGQEVKVQPFVSQRSDEQRGLLVPNTPNSPEAQFSTFVPISPPPTGYTHTVSPQPSMTTLNTAATTHFSSANSRYTLSHVPEMAVAQPMHVVNRDTDSAPPPYSGTNTMLLVPEQQPEGSQSSHVQRPMSASTRPGSAGTQSSSAEYNYSTFGPYGTNEKQRR</sequence>
<feature type="compositionally biased region" description="Polar residues" evidence="1">
    <location>
        <begin position="392"/>
        <end position="426"/>
    </location>
</feature>
<dbReference type="Gene3D" id="2.40.70.10">
    <property type="entry name" value="Acid Proteases"/>
    <property type="match status" value="1"/>
</dbReference>
<evidence type="ECO:0000313" key="4">
    <source>
        <dbReference type="EMBL" id="KAL0945557.1"/>
    </source>
</evidence>
<feature type="region of interest" description="Disordered" evidence="1">
    <location>
        <begin position="288"/>
        <end position="311"/>
    </location>
</feature>
<dbReference type="PROSITE" id="PS51767">
    <property type="entry name" value="PEPTIDASE_A1"/>
    <property type="match status" value="1"/>
</dbReference>
<feature type="domain" description="Peptidase A1" evidence="3">
    <location>
        <begin position="1"/>
        <end position="182"/>
    </location>
</feature>
<evidence type="ECO:0000313" key="5">
    <source>
        <dbReference type="Proteomes" id="UP001556367"/>
    </source>
</evidence>
<dbReference type="InterPro" id="IPR021109">
    <property type="entry name" value="Peptidase_aspartic_dom_sf"/>
</dbReference>
<reference evidence="5" key="1">
    <citation type="submission" date="2024-06" db="EMBL/GenBank/DDBJ databases">
        <title>Multi-omics analyses provide insights into the biosynthesis of the anticancer antibiotic pleurotin in Hohenbuehelia grisea.</title>
        <authorList>
            <person name="Weaver J.A."/>
            <person name="Alberti F."/>
        </authorList>
    </citation>
    <scope>NUCLEOTIDE SEQUENCE [LARGE SCALE GENOMIC DNA]</scope>
    <source>
        <strain evidence="5">T-177</strain>
    </source>
</reference>
<proteinExistence type="predicted"/>
<feature type="compositionally biased region" description="Polar residues" evidence="1">
    <location>
        <begin position="300"/>
        <end position="311"/>
    </location>
</feature>
<evidence type="ECO:0000256" key="2">
    <source>
        <dbReference type="SAM" id="Phobius"/>
    </source>
</evidence>
<gene>
    <name evidence="4" type="ORF">HGRIS_014718</name>
</gene>
<feature type="region of interest" description="Disordered" evidence="1">
    <location>
        <begin position="368"/>
        <end position="438"/>
    </location>
</feature>
<evidence type="ECO:0000259" key="3">
    <source>
        <dbReference type="PROSITE" id="PS51767"/>
    </source>
</evidence>